<dbReference type="Proteomes" id="UP001165960">
    <property type="component" value="Unassembled WGS sequence"/>
</dbReference>
<dbReference type="EMBL" id="QTSX02007201">
    <property type="protein sequence ID" value="KAJ9049758.1"/>
    <property type="molecule type" value="Genomic_DNA"/>
</dbReference>
<evidence type="ECO:0000313" key="2">
    <source>
        <dbReference type="Proteomes" id="UP001165960"/>
    </source>
</evidence>
<comment type="caution">
    <text evidence="1">The sequence shown here is derived from an EMBL/GenBank/DDBJ whole genome shotgun (WGS) entry which is preliminary data.</text>
</comment>
<keyword evidence="2" id="KW-1185">Reference proteome</keyword>
<gene>
    <name evidence="1" type="ORF">DSO57_1021126</name>
</gene>
<name>A0ACC2RI35_9FUNG</name>
<accession>A0ACC2RI35</accession>
<organism evidence="1 2">
    <name type="scientific">Entomophthora muscae</name>
    <dbReference type="NCBI Taxonomy" id="34485"/>
    <lineage>
        <taxon>Eukaryota</taxon>
        <taxon>Fungi</taxon>
        <taxon>Fungi incertae sedis</taxon>
        <taxon>Zoopagomycota</taxon>
        <taxon>Entomophthoromycotina</taxon>
        <taxon>Entomophthoromycetes</taxon>
        <taxon>Entomophthorales</taxon>
        <taxon>Entomophthoraceae</taxon>
        <taxon>Entomophthora</taxon>
    </lineage>
</organism>
<reference evidence="1" key="1">
    <citation type="submission" date="2022-04" db="EMBL/GenBank/DDBJ databases">
        <title>Genome of the entomopathogenic fungus Entomophthora muscae.</title>
        <authorList>
            <person name="Elya C."/>
            <person name="Lovett B.R."/>
            <person name="Lee E."/>
            <person name="Macias A.M."/>
            <person name="Hajek A.E."/>
            <person name="De Bivort B.L."/>
            <person name="Kasson M.T."/>
            <person name="De Fine Licht H.H."/>
            <person name="Stajich J.E."/>
        </authorList>
    </citation>
    <scope>NUCLEOTIDE SEQUENCE</scope>
    <source>
        <strain evidence="1">Berkeley</strain>
    </source>
</reference>
<protein>
    <submittedName>
        <fullName evidence="1">Uncharacterized protein</fullName>
    </submittedName>
</protein>
<proteinExistence type="predicted"/>
<sequence>MSLVGACFESFSTLVVAPVQLAVTWTTSYVVNYVVFKTLNGITSVCLYPMRSAGMMVYNAALNAFPEEKPYSERSPPGEQEGKEDREELNQLLLRYLNEIDRLQPRDLFTQYKVVLFSNASITYYMSPLPFLYIIGQSDSSLEEYRPQMLNQLYLSTVGLCRLDPMRVLLQTNPKRTSPFPHKVALMTVQERLQLLGSPQPQE</sequence>
<evidence type="ECO:0000313" key="1">
    <source>
        <dbReference type="EMBL" id="KAJ9049758.1"/>
    </source>
</evidence>